<dbReference type="OrthoDB" id="5593012at2759"/>
<dbReference type="GO" id="GO:0051959">
    <property type="term" value="F:dynein light intermediate chain binding"/>
    <property type="evidence" value="ECO:0007669"/>
    <property type="project" value="InterPro"/>
</dbReference>
<gene>
    <name evidence="3" type="ORF">TTAC_LOCUS4555</name>
</gene>
<dbReference type="Gene3D" id="3.40.50.300">
    <property type="entry name" value="P-loop containing nucleotide triphosphate hydrolases"/>
    <property type="match status" value="1"/>
</dbReference>
<accession>A0A0R3WUY1</accession>
<name>A0A0R3WUY1_HYDTA</name>
<reference evidence="5" key="1">
    <citation type="submission" date="2017-02" db="UniProtKB">
        <authorList>
            <consortium name="WormBaseParasite"/>
        </authorList>
    </citation>
    <scope>IDENTIFICATION</scope>
</reference>
<dbReference type="GO" id="GO:0045505">
    <property type="term" value="F:dynein intermediate chain binding"/>
    <property type="evidence" value="ECO:0007669"/>
    <property type="project" value="InterPro"/>
</dbReference>
<reference evidence="3 4" key="2">
    <citation type="submission" date="2018-11" db="EMBL/GenBank/DDBJ databases">
        <authorList>
            <consortium name="Pathogen Informatics"/>
        </authorList>
    </citation>
    <scope>NUCLEOTIDE SEQUENCE [LARGE SCALE GENOMIC DNA]</scope>
</reference>
<dbReference type="InterPro" id="IPR026983">
    <property type="entry name" value="DHC"/>
</dbReference>
<dbReference type="PANTHER" id="PTHR22878">
    <property type="entry name" value="DYNEIN HEAVY CHAIN 6, AXONEMAL-LIKE-RELATED"/>
    <property type="match status" value="1"/>
</dbReference>
<feature type="domain" description="Dynein heavy chain AAA lid" evidence="2">
    <location>
        <begin position="187"/>
        <end position="231"/>
    </location>
</feature>
<dbReference type="Pfam" id="PF03028">
    <property type="entry name" value="Dynein_heavy"/>
    <property type="match status" value="1"/>
</dbReference>
<dbReference type="FunFam" id="3.40.50.300:FF:000362">
    <property type="entry name" value="Dynein, axonemal, heavy chain 6"/>
    <property type="match status" value="1"/>
</dbReference>
<dbReference type="Pfam" id="PF18198">
    <property type="entry name" value="AAA_lid_11"/>
    <property type="match status" value="1"/>
</dbReference>
<dbReference type="InterPro" id="IPR041658">
    <property type="entry name" value="AAA_lid_11"/>
</dbReference>
<keyword evidence="4" id="KW-1185">Reference proteome</keyword>
<dbReference type="GO" id="GO:0007018">
    <property type="term" value="P:microtubule-based movement"/>
    <property type="evidence" value="ECO:0007669"/>
    <property type="project" value="InterPro"/>
</dbReference>
<evidence type="ECO:0000259" key="2">
    <source>
        <dbReference type="Pfam" id="PF18198"/>
    </source>
</evidence>
<evidence type="ECO:0000313" key="3">
    <source>
        <dbReference type="EMBL" id="VDM25173.1"/>
    </source>
</evidence>
<dbReference type="EMBL" id="UYWX01004753">
    <property type="protein sequence ID" value="VDM25173.1"/>
    <property type="molecule type" value="Genomic_DNA"/>
</dbReference>
<dbReference type="InterPro" id="IPR004273">
    <property type="entry name" value="Dynein_heavy_D6_P-loop"/>
</dbReference>
<dbReference type="GO" id="GO:0030286">
    <property type="term" value="C:dynein complex"/>
    <property type="evidence" value="ECO:0007669"/>
    <property type="project" value="InterPro"/>
</dbReference>
<dbReference type="AlphaFoldDB" id="A0A0R3WUY1"/>
<dbReference type="STRING" id="6205.A0A0R3WUY1"/>
<feature type="domain" description="Dynein heavy chain region D6 P-loop" evidence="1">
    <location>
        <begin position="36"/>
        <end position="152"/>
    </location>
</feature>
<dbReference type="Proteomes" id="UP000274429">
    <property type="component" value="Unassembled WGS sequence"/>
</dbReference>
<dbReference type="PANTHER" id="PTHR22878:SF71">
    <property type="entry name" value="DYNEIN, AXONEMAL, HEAVY CHAIN 3"/>
    <property type="match status" value="1"/>
</dbReference>
<dbReference type="InterPro" id="IPR042219">
    <property type="entry name" value="AAA_lid_11_sf"/>
</dbReference>
<sequence>MTWPIILIQNFIQRHMGRQFLEPPAFDLAGSYEDSNCCTPLIFVLSPGADPLNALMRFGGDRGIRPTDIQTISLGQGQGPLAERLINNGITEGAWVVLQNCHLAASWMPYLEKICNEVIVPEKTHSDFRLWLTSYPSEDFPVSILQNGIKMTNEPPKGLRSNLLRSYSTDPISDMSFWNNCNKPQVWHKMVYGLCFFHALVQERIKYGSLGWNIAYQFNDSDLRISVRQLQ</sequence>
<dbReference type="InterPro" id="IPR027417">
    <property type="entry name" value="P-loop_NTPase"/>
</dbReference>
<dbReference type="Gene3D" id="1.10.8.720">
    <property type="entry name" value="Region D6 of dynein motor"/>
    <property type="match status" value="1"/>
</dbReference>
<evidence type="ECO:0000313" key="4">
    <source>
        <dbReference type="Proteomes" id="UP000274429"/>
    </source>
</evidence>
<organism evidence="5">
    <name type="scientific">Hydatigena taeniaeformis</name>
    <name type="common">Feline tapeworm</name>
    <name type="synonym">Taenia taeniaeformis</name>
    <dbReference type="NCBI Taxonomy" id="6205"/>
    <lineage>
        <taxon>Eukaryota</taxon>
        <taxon>Metazoa</taxon>
        <taxon>Spiralia</taxon>
        <taxon>Lophotrochozoa</taxon>
        <taxon>Platyhelminthes</taxon>
        <taxon>Cestoda</taxon>
        <taxon>Eucestoda</taxon>
        <taxon>Cyclophyllidea</taxon>
        <taxon>Taeniidae</taxon>
        <taxon>Hydatigera</taxon>
    </lineage>
</organism>
<evidence type="ECO:0000313" key="5">
    <source>
        <dbReference type="WBParaSite" id="TTAC_0000457101-mRNA-1"/>
    </source>
</evidence>
<dbReference type="WBParaSite" id="TTAC_0000457101-mRNA-1">
    <property type="protein sequence ID" value="TTAC_0000457101-mRNA-1"/>
    <property type="gene ID" value="TTAC_0000457101"/>
</dbReference>
<dbReference type="GO" id="GO:0008569">
    <property type="term" value="F:minus-end-directed microtubule motor activity"/>
    <property type="evidence" value="ECO:0007669"/>
    <property type="project" value="InterPro"/>
</dbReference>
<protein>
    <submittedName>
        <fullName evidence="5">Dynein_heavy domain-containing protein</fullName>
    </submittedName>
</protein>
<evidence type="ECO:0000259" key="1">
    <source>
        <dbReference type="Pfam" id="PF03028"/>
    </source>
</evidence>
<proteinExistence type="predicted"/>